<evidence type="ECO:0000313" key="3">
    <source>
        <dbReference type="Proteomes" id="UP000034723"/>
    </source>
</evidence>
<name>A0A0F7IF49_9EURY</name>
<gene>
    <name evidence="2" type="ORF">GAH_01350</name>
</gene>
<evidence type="ECO:0000313" key="2">
    <source>
        <dbReference type="EMBL" id="AKG91348.1"/>
    </source>
</evidence>
<dbReference type="RefSeq" id="WP_048095531.1">
    <property type="nucleotide sequence ID" value="NZ_CP011267.1"/>
</dbReference>
<proteinExistence type="predicted"/>
<keyword evidence="3" id="KW-1185">Reference proteome</keyword>
<dbReference type="STRING" id="113653.GAH_01350"/>
<sequence>MRKFALILGLMLIISAANAFEIRIEGYEGGNVTVRLIPIGNGTAENVTVQENVITFQNITNGSYHVIITYRDMQYLGSVTIPGNDTLVVNFTKTSDTSVLKIDNMHYILNYQNGDLVVLEVVNFENTADMYYAGDIVKEIPNASHLMIDDTGLVQAGVSFENVSQDGNSIVIKNATVPPRGIFSLAYLYFPQGDLEIIADYPTDIIRIIHPTAITVSAPDVFKLETQFADANGQVFVVLTATNVTKGQVFTITAEMSPQGADVHAGADRGKSPLNNPAVIVGVLLVVAGVALFLYSNRKGGGKEGEEDSGWELMDE</sequence>
<dbReference type="KEGG" id="gah:GAH_01350"/>
<keyword evidence="1" id="KW-0812">Transmembrane</keyword>
<dbReference type="Proteomes" id="UP000034723">
    <property type="component" value="Chromosome"/>
</dbReference>
<dbReference type="EMBL" id="CP011267">
    <property type="protein sequence ID" value="AKG91348.1"/>
    <property type="molecule type" value="Genomic_DNA"/>
</dbReference>
<feature type="transmembrane region" description="Helical" evidence="1">
    <location>
        <begin position="278"/>
        <end position="295"/>
    </location>
</feature>
<evidence type="ECO:0000256" key="1">
    <source>
        <dbReference type="SAM" id="Phobius"/>
    </source>
</evidence>
<organism evidence="2 3">
    <name type="scientific">Geoglobus ahangari</name>
    <dbReference type="NCBI Taxonomy" id="113653"/>
    <lineage>
        <taxon>Archaea</taxon>
        <taxon>Methanobacteriati</taxon>
        <taxon>Methanobacteriota</taxon>
        <taxon>Archaeoglobi</taxon>
        <taxon>Archaeoglobales</taxon>
        <taxon>Archaeoglobaceae</taxon>
        <taxon>Geoglobus</taxon>
    </lineage>
</organism>
<dbReference type="InParanoid" id="A0A0F7IF49"/>
<accession>A0A0F7IF49</accession>
<dbReference type="AlphaFoldDB" id="A0A0F7IF49"/>
<protein>
    <submittedName>
        <fullName evidence="2">Uncharacterized protein</fullName>
    </submittedName>
</protein>
<keyword evidence="1" id="KW-1133">Transmembrane helix</keyword>
<keyword evidence="1" id="KW-0472">Membrane</keyword>
<reference evidence="2 3" key="1">
    <citation type="submission" date="2015-04" db="EMBL/GenBank/DDBJ databases">
        <title>The complete genome sequence of the hyperthermophilic, obligate iron-reducing archaeon Geoglobus ahangari strain 234T.</title>
        <authorList>
            <person name="Manzella M.P."/>
            <person name="Holmes D.E."/>
            <person name="Rocheleau J.M."/>
            <person name="Chung A."/>
            <person name="Reguera G."/>
            <person name="Kashefi K."/>
        </authorList>
    </citation>
    <scope>NUCLEOTIDE SEQUENCE [LARGE SCALE GENOMIC DNA]</scope>
    <source>
        <strain evidence="2 3">234</strain>
    </source>
</reference>
<dbReference type="HOGENOM" id="CLU_878799_0_0_2"/>
<dbReference type="GeneID" id="24803922"/>